<accession>A0A6J5NKT6</accession>
<gene>
    <name evidence="1" type="ORF">UFOVP694_109</name>
</gene>
<proteinExistence type="predicted"/>
<reference evidence="1" key="1">
    <citation type="submission" date="2020-04" db="EMBL/GenBank/DDBJ databases">
        <authorList>
            <person name="Chiriac C."/>
            <person name="Salcher M."/>
            <person name="Ghai R."/>
            <person name="Kavagutti S V."/>
        </authorList>
    </citation>
    <scope>NUCLEOTIDE SEQUENCE</scope>
</reference>
<evidence type="ECO:0000313" key="1">
    <source>
        <dbReference type="EMBL" id="CAB4158041.1"/>
    </source>
</evidence>
<dbReference type="EMBL" id="LR796651">
    <property type="protein sequence ID" value="CAB4158041.1"/>
    <property type="molecule type" value="Genomic_DNA"/>
</dbReference>
<sequence>MERSKSQIRRISVSACPKCLMEKEDIEFWDSHQTMQDGNIWCAKRA</sequence>
<organism evidence="1">
    <name type="scientific">uncultured Caudovirales phage</name>
    <dbReference type="NCBI Taxonomy" id="2100421"/>
    <lineage>
        <taxon>Viruses</taxon>
        <taxon>Duplodnaviria</taxon>
        <taxon>Heunggongvirae</taxon>
        <taxon>Uroviricota</taxon>
        <taxon>Caudoviricetes</taxon>
        <taxon>Peduoviridae</taxon>
        <taxon>Maltschvirus</taxon>
        <taxon>Maltschvirus maltsch</taxon>
    </lineage>
</organism>
<protein>
    <submittedName>
        <fullName evidence="1">Uncharacterized protein</fullName>
    </submittedName>
</protein>
<name>A0A6J5NKT6_9CAUD</name>